<dbReference type="AlphaFoldDB" id="A0A5B0MXA8"/>
<dbReference type="Proteomes" id="UP000324748">
    <property type="component" value="Unassembled WGS sequence"/>
</dbReference>
<name>A0A5B0MXA8_PUCGR</name>
<accession>A0A5B0MXA8</accession>
<evidence type="ECO:0000313" key="2">
    <source>
        <dbReference type="Proteomes" id="UP000324748"/>
    </source>
</evidence>
<protein>
    <submittedName>
        <fullName evidence="1">Uncharacterized protein</fullName>
    </submittedName>
</protein>
<organism evidence="1 2">
    <name type="scientific">Puccinia graminis f. sp. tritici</name>
    <dbReference type="NCBI Taxonomy" id="56615"/>
    <lineage>
        <taxon>Eukaryota</taxon>
        <taxon>Fungi</taxon>
        <taxon>Dikarya</taxon>
        <taxon>Basidiomycota</taxon>
        <taxon>Pucciniomycotina</taxon>
        <taxon>Pucciniomycetes</taxon>
        <taxon>Pucciniales</taxon>
        <taxon>Pucciniaceae</taxon>
        <taxon>Puccinia</taxon>
    </lineage>
</organism>
<evidence type="ECO:0000313" key="1">
    <source>
        <dbReference type="EMBL" id="KAA1080916.1"/>
    </source>
</evidence>
<dbReference type="EMBL" id="VSWC01000131">
    <property type="protein sequence ID" value="KAA1080916.1"/>
    <property type="molecule type" value="Genomic_DNA"/>
</dbReference>
<gene>
    <name evidence="1" type="ORF">PGT21_025329</name>
</gene>
<reference evidence="1 2" key="1">
    <citation type="submission" date="2019-05" db="EMBL/GenBank/DDBJ databases">
        <title>Emergence of the Ug99 lineage of the wheat stem rust pathogen through somatic hybridization.</title>
        <authorList>
            <person name="Li F."/>
            <person name="Upadhyaya N.M."/>
            <person name="Sperschneider J."/>
            <person name="Matny O."/>
            <person name="Nguyen-Phuc H."/>
            <person name="Mago R."/>
            <person name="Raley C."/>
            <person name="Miller M.E."/>
            <person name="Silverstein K.A.T."/>
            <person name="Henningsen E."/>
            <person name="Hirsch C.D."/>
            <person name="Visser B."/>
            <person name="Pretorius Z.A."/>
            <person name="Steffenson B.J."/>
            <person name="Schwessinger B."/>
            <person name="Dodds P.N."/>
            <person name="Figueroa M."/>
        </authorList>
    </citation>
    <scope>NUCLEOTIDE SEQUENCE [LARGE SCALE GENOMIC DNA]</scope>
    <source>
        <strain evidence="1">21-0</strain>
    </source>
</reference>
<proteinExistence type="predicted"/>
<comment type="caution">
    <text evidence="1">The sequence shown here is derived from an EMBL/GenBank/DDBJ whole genome shotgun (WGS) entry which is preliminary data.</text>
</comment>
<sequence>MELAVIQSLKPLLLQNDTGIEGISNYKHLKLDRWTPRELMSQSEVELLENYFAALEALSNDVE</sequence>
<keyword evidence="2" id="KW-1185">Reference proteome</keyword>